<comment type="caution">
    <text evidence="1">The sequence shown here is derived from an EMBL/GenBank/DDBJ whole genome shotgun (WGS) entry which is preliminary data.</text>
</comment>
<evidence type="ECO:0000313" key="1">
    <source>
        <dbReference type="EMBL" id="KKL65785.1"/>
    </source>
</evidence>
<organism evidence="1">
    <name type="scientific">marine sediment metagenome</name>
    <dbReference type="NCBI Taxonomy" id="412755"/>
    <lineage>
        <taxon>unclassified sequences</taxon>
        <taxon>metagenomes</taxon>
        <taxon>ecological metagenomes</taxon>
    </lineage>
</organism>
<accession>A0A0F9G8I0</accession>
<proteinExistence type="predicted"/>
<name>A0A0F9G8I0_9ZZZZ</name>
<sequence>MAIHISLTKLAVGFIKTAAKAEIDRIKDVLINVGRASAVSMACSAIKARTGLPQDVCQKAGDMVVSKLSKAIRDKIKK</sequence>
<dbReference type="EMBL" id="LAZR01027421">
    <property type="protein sequence ID" value="KKL65785.1"/>
    <property type="molecule type" value="Genomic_DNA"/>
</dbReference>
<gene>
    <name evidence="1" type="ORF">LCGC14_2151490</name>
</gene>
<dbReference type="AlphaFoldDB" id="A0A0F9G8I0"/>
<reference evidence="1" key="1">
    <citation type="journal article" date="2015" name="Nature">
        <title>Complex archaea that bridge the gap between prokaryotes and eukaryotes.</title>
        <authorList>
            <person name="Spang A."/>
            <person name="Saw J.H."/>
            <person name="Jorgensen S.L."/>
            <person name="Zaremba-Niedzwiedzka K."/>
            <person name="Martijn J."/>
            <person name="Lind A.E."/>
            <person name="van Eijk R."/>
            <person name="Schleper C."/>
            <person name="Guy L."/>
            <person name="Ettema T.J."/>
        </authorList>
    </citation>
    <scope>NUCLEOTIDE SEQUENCE</scope>
</reference>
<protein>
    <submittedName>
        <fullName evidence="1">Uncharacterized protein</fullName>
    </submittedName>
</protein>